<proteinExistence type="predicted"/>
<dbReference type="InterPro" id="IPR038691">
    <property type="entry name" value="ComJ_sf"/>
</dbReference>
<evidence type="ECO:0000313" key="2">
    <source>
        <dbReference type="Proteomes" id="UP000599523"/>
    </source>
</evidence>
<dbReference type="Gene3D" id="2.60.34.30">
    <property type="entry name" value="Competence, DNA-entry nuclease inhibitor, ComJ"/>
    <property type="match status" value="1"/>
</dbReference>
<sequence>MKDMHKFQVFADYHQFYLMDASIKPNIPEEVTEQDMLRRLRAAPHIVVFHTESAAHVPVEVVFVSEPTEAEGSWEHQAAFSLSLPSGTAALCGCTDFVPDCPRITTAPGSYSGHAYFAGSTSGDERYCLVLWPATTQQVIPSGLSREARQFGDFKRYGSD</sequence>
<protein>
    <submittedName>
        <fullName evidence="1">Uncharacterized protein</fullName>
    </submittedName>
</protein>
<evidence type="ECO:0000313" key="1">
    <source>
        <dbReference type="EMBL" id="NMG04877.1"/>
    </source>
</evidence>
<organism evidence="1 2">
    <name type="scientific">Azoarcus taiwanensis</name>
    <dbReference type="NCBI Taxonomy" id="666964"/>
    <lineage>
        <taxon>Bacteria</taxon>
        <taxon>Pseudomonadati</taxon>
        <taxon>Pseudomonadota</taxon>
        <taxon>Betaproteobacteria</taxon>
        <taxon>Rhodocyclales</taxon>
        <taxon>Zoogloeaceae</taxon>
        <taxon>Azoarcus</taxon>
    </lineage>
</organism>
<name>A0A972FGF0_9RHOO</name>
<reference evidence="1" key="1">
    <citation type="submission" date="2019-12" db="EMBL/GenBank/DDBJ databases">
        <title>Comparative genomics gives insights into the taxonomy of the Azoarcus-Aromatoleum group and reveals separate origins of nif in the plant-associated Azoarcus and non-plant-associated Aromatoleum sub-groups.</title>
        <authorList>
            <person name="Lafos M."/>
            <person name="Maluk M."/>
            <person name="Batista M."/>
            <person name="Junghare M."/>
            <person name="Carmona M."/>
            <person name="Faoro H."/>
            <person name="Cruz L.M."/>
            <person name="Battistoni F."/>
            <person name="De Souza E."/>
            <person name="Pedrosa F."/>
            <person name="Chen W.-M."/>
            <person name="Poole P.S."/>
            <person name="Dixon R.A."/>
            <person name="James E.K."/>
        </authorList>
    </citation>
    <scope>NUCLEOTIDE SEQUENCE</scope>
    <source>
        <strain evidence="1">NSC3</strain>
    </source>
</reference>
<accession>A0A972FGF0</accession>
<gene>
    <name evidence="1" type="ORF">GPA21_18145</name>
</gene>
<comment type="caution">
    <text evidence="1">The sequence shown here is derived from an EMBL/GenBank/DDBJ whole genome shotgun (WGS) entry which is preliminary data.</text>
</comment>
<dbReference type="Proteomes" id="UP000599523">
    <property type="component" value="Unassembled WGS sequence"/>
</dbReference>
<dbReference type="EMBL" id="WTVM01000167">
    <property type="protein sequence ID" value="NMG04877.1"/>
    <property type="molecule type" value="Genomic_DNA"/>
</dbReference>
<dbReference type="AlphaFoldDB" id="A0A972FGF0"/>
<keyword evidence="2" id="KW-1185">Reference proteome</keyword>
<dbReference type="RefSeq" id="WP_168989510.1">
    <property type="nucleotide sequence ID" value="NZ_CAWPHM010000074.1"/>
</dbReference>